<dbReference type="InterPro" id="IPR000917">
    <property type="entry name" value="Sulfatase_N"/>
</dbReference>
<dbReference type="InterPro" id="IPR040423">
    <property type="entry name" value="PEA_transferase"/>
</dbReference>
<evidence type="ECO:0000259" key="9">
    <source>
        <dbReference type="Pfam" id="PF00884"/>
    </source>
</evidence>
<protein>
    <submittedName>
        <fullName evidence="11">Phosphoethanolamine--lipid A transferase</fullName>
    </submittedName>
</protein>
<dbReference type="Pfam" id="PF08019">
    <property type="entry name" value="EptA_B_N"/>
    <property type="match status" value="1"/>
</dbReference>
<evidence type="ECO:0000259" key="10">
    <source>
        <dbReference type="Pfam" id="PF08019"/>
    </source>
</evidence>
<gene>
    <name evidence="11" type="ORF">DY251_13725</name>
</gene>
<dbReference type="PANTHER" id="PTHR30443">
    <property type="entry name" value="INNER MEMBRANE PROTEIN"/>
    <property type="match status" value="1"/>
</dbReference>
<feature type="domain" description="Phosphoethanolamine transferase N-terminal" evidence="10">
    <location>
        <begin position="52"/>
        <end position="200"/>
    </location>
</feature>
<dbReference type="PANTHER" id="PTHR30443:SF0">
    <property type="entry name" value="PHOSPHOETHANOLAMINE TRANSFERASE EPTA"/>
    <property type="match status" value="1"/>
</dbReference>
<keyword evidence="3" id="KW-0997">Cell inner membrane</keyword>
<dbReference type="NCBIfam" id="NF028537">
    <property type="entry name" value="P_eth_NH2_trans"/>
    <property type="match status" value="1"/>
</dbReference>
<evidence type="ECO:0000256" key="7">
    <source>
        <dbReference type="ARBA" id="ARBA00023136"/>
    </source>
</evidence>
<proteinExistence type="predicted"/>
<comment type="caution">
    <text evidence="11">The sequence shown here is derived from an EMBL/GenBank/DDBJ whole genome shotgun (WGS) entry which is preliminary data.</text>
</comment>
<feature type="transmembrane region" description="Helical" evidence="8">
    <location>
        <begin position="112"/>
        <end position="137"/>
    </location>
</feature>
<accession>A0A371XCF1</accession>
<feature type="transmembrane region" description="Helical" evidence="8">
    <location>
        <begin position="149"/>
        <end position="168"/>
    </location>
</feature>
<evidence type="ECO:0000313" key="11">
    <source>
        <dbReference type="EMBL" id="RFC66902.1"/>
    </source>
</evidence>
<sequence length="542" mass="59987">MSIRRLSLSSTALSLLVASYILLLLNISFWRKALAYFDDDWMHLAELGLILLLLHFVVLLAFSSRWLTKPVFIFFIMAGAAASYFVDAYGVVIDRDMLLNAVVTTSTEAGHLITPALLKHIALFGVLPSLFVAWVDVKHLPLRKKLQRNTALILVSLLVAVAVFGLQFSTFASMWREQRVGMMSNLVPATPLIGAISLGVRQFREVGIKAEPYGTDAHLGSVISASPKKVLTVIVVGETARAMNFSLNGYPRETNPELQALNALNFTNVTSCGTATAVSLPCMFSHFGRAQYSNIRGRGSENLMDVLTHAGLRTEWWENNTGPKNVADRIPVVEFYHKTDPAYCAQGECRDDILVDYLRDHISSFADNSVLVLHTGGSHGPAYYLRYPQSFEKFTPACHTAQLSDCTTDEIVNAYDNTILFTDHVLAGVIDVLKQQDGLATAMIYMSDHGESLGENGIYLHGAPYFIAPKEQTSIPMIAWFSDSYKDAMRLDENCIRNEASKPFSHDNLFSTVLGMMDVNTSVYRPEQDAFAACRNKVVSAQ</sequence>
<dbReference type="InterPro" id="IPR012549">
    <property type="entry name" value="EptA-like_N"/>
</dbReference>
<keyword evidence="7 8" id="KW-0472">Membrane</keyword>
<evidence type="ECO:0000256" key="3">
    <source>
        <dbReference type="ARBA" id="ARBA00022519"/>
    </source>
</evidence>
<reference evidence="12" key="1">
    <citation type="submission" date="2018-08" db="EMBL/GenBank/DDBJ databases">
        <authorList>
            <person name="Im W.T."/>
        </authorList>
    </citation>
    <scope>NUCLEOTIDE SEQUENCE [LARGE SCALE GENOMIC DNA]</scope>
    <source>
        <strain evidence="12">LA-28</strain>
    </source>
</reference>
<feature type="transmembrane region" description="Helical" evidence="8">
    <location>
        <begin position="41"/>
        <end position="62"/>
    </location>
</feature>
<evidence type="ECO:0000256" key="1">
    <source>
        <dbReference type="ARBA" id="ARBA00004429"/>
    </source>
</evidence>
<organism evidence="11 12">
    <name type="scientific">Mesorhizobium denitrificans</name>
    <dbReference type="NCBI Taxonomy" id="2294114"/>
    <lineage>
        <taxon>Bacteria</taxon>
        <taxon>Pseudomonadati</taxon>
        <taxon>Pseudomonadota</taxon>
        <taxon>Alphaproteobacteria</taxon>
        <taxon>Hyphomicrobiales</taxon>
        <taxon>Phyllobacteriaceae</taxon>
        <taxon>Mesorhizobium</taxon>
    </lineage>
</organism>
<evidence type="ECO:0000256" key="8">
    <source>
        <dbReference type="SAM" id="Phobius"/>
    </source>
</evidence>
<dbReference type="RefSeq" id="WP_116624484.1">
    <property type="nucleotide sequence ID" value="NZ_QURN01000010.1"/>
</dbReference>
<dbReference type="SUPFAM" id="SSF53649">
    <property type="entry name" value="Alkaline phosphatase-like"/>
    <property type="match status" value="1"/>
</dbReference>
<dbReference type="Pfam" id="PF00884">
    <property type="entry name" value="Sulfatase"/>
    <property type="match status" value="1"/>
</dbReference>
<keyword evidence="2" id="KW-1003">Cell membrane</keyword>
<dbReference type="Gene3D" id="3.40.720.10">
    <property type="entry name" value="Alkaline Phosphatase, subunit A"/>
    <property type="match status" value="1"/>
</dbReference>
<evidence type="ECO:0000256" key="4">
    <source>
        <dbReference type="ARBA" id="ARBA00022679"/>
    </source>
</evidence>
<keyword evidence="4 11" id="KW-0808">Transferase</keyword>
<evidence type="ECO:0000256" key="6">
    <source>
        <dbReference type="ARBA" id="ARBA00022989"/>
    </source>
</evidence>
<evidence type="ECO:0000313" key="12">
    <source>
        <dbReference type="Proteomes" id="UP000262379"/>
    </source>
</evidence>
<evidence type="ECO:0000256" key="2">
    <source>
        <dbReference type="ARBA" id="ARBA00022475"/>
    </source>
</evidence>
<comment type="subcellular location">
    <subcellularLocation>
        <location evidence="1">Cell inner membrane</location>
        <topology evidence="1">Multi-pass membrane protein</topology>
    </subcellularLocation>
</comment>
<feature type="transmembrane region" description="Helical" evidence="8">
    <location>
        <begin position="12"/>
        <end position="29"/>
    </location>
</feature>
<feature type="domain" description="Sulfatase N-terminal" evidence="9">
    <location>
        <begin position="232"/>
        <end position="519"/>
    </location>
</feature>
<dbReference type="EMBL" id="QURN01000010">
    <property type="protein sequence ID" value="RFC66902.1"/>
    <property type="molecule type" value="Genomic_DNA"/>
</dbReference>
<feature type="transmembrane region" description="Helical" evidence="8">
    <location>
        <begin position="71"/>
        <end position="92"/>
    </location>
</feature>
<dbReference type="GO" id="GO:0016776">
    <property type="term" value="F:phosphotransferase activity, phosphate group as acceptor"/>
    <property type="evidence" value="ECO:0007669"/>
    <property type="project" value="TreeGrafter"/>
</dbReference>
<dbReference type="GO" id="GO:0005886">
    <property type="term" value="C:plasma membrane"/>
    <property type="evidence" value="ECO:0007669"/>
    <property type="project" value="UniProtKB-SubCell"/>
</dbReference>
<evidence type="ECO:0000256" key="5">
    <source>
        <dbReference type="ARBA" id="ARBA00022692"/>
    </source>
</evidence>
<dbReference type="InterPro" id="IPR017850">
    <property type="entry name" value="Alkaline_phosphatase_core_sf"/>
</dbReference>
<dbReference type="CDD" id="cd16017">
    <property type="entry name" value="LptA"/>
    <property type="match status" value="1"/>
</dbReference>
<keyword evidence="5 8" id="KW-0812">Transmembrane</keyword>
<keyword evidence="6 8" id="KW-1133">Transmembrane helix</keyword>
<dbReference type="AlphaFoldDB" id="A0A371XCF1"/>
<keyword evidence="12" id="KW-1185">Reference proteome</keyword>
<dbReference type="InterPro" id="IPR058130">
    <property type="entry name" value="PEA_transf_C"/>
</dbReference>
<name>A0A371XCF1_9HYPH</name>
<dbReference type="GO" id="GO:0009244">
    <property type="term" value="P:lipopolysaccharide core region biosynthetic process"/>
    <property type="evidence" value="ECO:0007669"/>
    <property type="project" value="TreeGrafter"/>
</dbReference>
<dbReference type="Proteomes" id="UP000262379">
    <property type="component" value="Unassembled WGS sequence"/>
</dbReference>